<evidence type="ECO:0000313" key="2">
    <source>
        <dbReference type="Proteomes" id="UP001499988"/>
    </source>
</evidence>
<dbReference type="SUPFAM" id="SSF81901">
    <property type="entry name" value="HCP-like"/>
    <property type="match status" value="1"/>
</dbReference>
<dbReference type="EMBL" id="BAABJZ010000002">
    <property type="protein sequence ID" value="GAA4871592.1"/>
    <property type="molecule type" value="Genomic_DNA"/>
</dbReference>
<proteinExistence type="predicted"/>
<sequence>MPLLLVMSAPSLAQEIRAVELYSQEALLQMLRSNQHLARVREDDCQLVQDIEARASVLKVPAYQMLWADMLLYGVCTDKQVELGFEYLRIAAEQGLPDALEQLGRYYIQGRFVVVDEPYGLHLLHLAASMGHQRALLALAGHYVAGKGSPRDYPQVYQWLHEAEFQQDSDRQQAQQFKQQLAMHLPPSVREQTRRSVLGR</sequence>
<keyword evidence="1" id="KW-0966">Cell projection</keyword>
<dbReference type="Pfam" id="PF08238">
    <property type="entry name" value="Sel1"/>
    <property type="match status" value="3"/>
</dbReference>
<comment type="caution">
    <text evidence="1">The sequence shown here is derived from an EMBL/GenBank/DDBJ whole genome shotgun (WGS) entry which is preliminary data.</text>
</comment>
<reference evidence="2" key="1">
    <citation type="journal article" date="2019" name="Int. J. Syst. Evol. Microbiol.">
        <title>The Global Catalogue of Microorganisms (GCM) 10K type strain sequencing project: providing services to taxonomists for standard genome sequencing and annotation.</title>
        <authorList>
            <consortium name="The Broad Institute Genomics Platform"/>
            <consortium name="The Broad Institute Genome Sequencing Center for Infectious Disease"/>
            <person name="Wu L."/>
            <person name="Ma J."/>
        </authorList>
    </citation>
    <scope>NUCLEOTIDE SEQUENCE [LARGE SCALE GENOMIC DNA]</scope>
    <source>
        <strain evidence="2">JCM 18401</strain>
    </source>
</reference>
<name>A0ABP9EDL0_9GAMM</name>
<accession>A0ABP9EDL0</accession>
<dbReference type="PANTHER" id="PTHR43628:SF1">
    <property type="entry name" value="CHITIN SYNTHASE REGULATORY FACTOR 2-RELATED"/>
    <property type="match status" value="1"/>
</dbReference>
<protein>
    <submittedName>
        <fullName evidence="1">Flagellar protein MotX</fullName>
    </submittedName>
</protein>
<dbReference type="InterPro" id="IPR006597">
    <property type="entry name" value="Sel1-like"/>
</dbReference>
<dbReference type="SMART" id="SM00671">
    <property type="entry name" value="SEL1"/>
    <property type="match status" value="3"/>
</dbReference>
<evidence type="ECO:0000313" key="1">
    <source>
        <dbReference type="EMBL" id="GAA4871592.1"/>
    </source>
</evidence>
<keyword evidence="1" id="KW-0969">Cilium</keyword>
<dbReference type="Gene3D" id="1.25.40.10">
    <property type="entry name" value="Tetratricopeptide repeat domain"/>
    <property type="match status" value="1"/>
</dbReference>
<keyword evidence="2" id="KW-1185">Reference proteome</keyword>
<dbReference type="InterPro" id="IPR052945">
    <property type="entry name" value="Mitotic_Regulator"/>
</dbReference>
<organism evidence="1 2">
    <name type="scientific">Ferrimonas pelagia</name>
    <dbReference type="NCBI Taxonomy" id="1177826"/>
    <lineage>
        <taxon>Bacteria</taxon>
        <taxon>Pseudomonadati</taxon>
        <taxon>Pseudomonadota</taxon>
        <taxon>Gammaproteobacteria</taxon>
        <taxon>Alteromonadales</taxon>
        <taxon>Ferrimonadaceae</taxon>
        <taxon>Ferrimonas</taxon>
    </lineage>
</organism>
<gene>
    <name evidence="1" type="primary">motX</name>
    <name evidence="1" type="ORF">GCM10023333_00520</name>
</gene>
<dbReference type="PANTHER" id="PTHR43628">
    <property type="entry name" value="ACTIVATOR OF C KINASE PROTEIN 1-RELATED"/>
    <property type="match status" value="1"/>
</dbReference>
<dbReference type="InterPro" id="IPR011990">
    <property type="entry name" value="TPR-like_helical_dom_sf"/>
</dbReference>
<dbReference type="Proteomes" id="UP001499988">
    <property type="component" value="Unassembled WGS sequence"/>
</dbReference>
<keyword evidence="1" id="KW-0282">Flagellum</keyword>